<name>A0A0L0GB49_9EUKA</name>
<evidence type="ECO:0000313" key="3">
    <source>
        <dbReference type="EMBL" id="KNC86225.1"/>
    </source>
</evidence>
<dbReference type="PANTHER" id="PTHR21405">
    <property type="entry name" value="CDNA SEQUENCE BC021608"/>
    <property type="match status" value="1"/>
</dbReference>
<organism evidence="3 4">
    <name type="scientific">Sphaeroforma arctica JP610</name>
    <dbReference type="NCBI Taxonomy" id="667725"/>
    <lineage>
        <taxon>Eukaryota</taxon>
        <taxon>Ichthyosporea</taxon>
        <taxon>Ichthyophonida</taxon>
        <taxon>Sphaeroforma</taxon>
    </lineage>
</organism>
<dbReference type="eggNOG" id="KOG4555">
    <property type="taxonomic scope" value="Eukaryota"/>
</dbReference>
<proteinExistence type="inferred from homology"/>
<evidence type="ECO:0000256" key="2">
    <source>
        <dbReference type="SAM" id="MobiDB-lite"/>
    </source>
</evidence>
<comment type="similarity">
    <text evidence="1">Belongs to the TTC36 family.</text>
</comment>
<dbReference type="EMBL" id="KQ241662">
    <property type="protein sequence ID" value="KNC86225.1"/>
    <property type="molecule type" value="Genomic_DNA"/>
</dbReference>
<dbReference type="PANTHER" id="PTHR21405:SF0">
    <property type="entry name" value="TETRATRICOPEPTIDE REPEAT PROTEIN 36"/>
    <property type="match status" value="1"/>
</dbReference>
<dbReference type="Pfam" id="PF00515">
    <property type="entry name" value="TPR_1"/>
    <property type="match status" value="1"/>
</dbReference>
<dbReference type="STRING" id="667725.A0A0L0GB49"/>
<dbReference type="Gene3D" id="1.25.40.10">
    <property type="entry name" value="Tetratricopeptide repeat domain"/>
    <property type="match status" value="1"/>
</dbReference>
<dbReference type="InterPro" id="IPR038906">
    <property type="entry name" value="TTC36"/>
</dbReference>
<reference evidence="3 4" key="1">
    <citation type="submission" date="2011-02" db="EMBL/GenBank/DDBJ databases">
        <title>The Genome Sequence of Sphaeroforma arctica JP610.</title>
        <authorList>
            <consortium name="The Broad Institute Genome Sequencing Platform"/>
            <person name="Russ C."/>
            <person name="Cuomo C."/>
            <person name="Young S.K."/>
            <person name="Zeng Q."/>
            <person name="Gargeya S."/>
            <person name="Alvarado L."/>
            <person name="Berlin A."/>
            <person name="Chapman S.B."/>
            <person name="Chen Z."/>
            <person name="Freedman E."/>
            <person name="Gellesch M."/>
            <person name="Goldberg J."/>
            <person name="Griggs A."/>
            <person name="Gujja S."/>
            <person name="Heilman E."/>
            <person name="Heiman D."/>
            <person name="Howarth C."/>
            <person name="Mehta T."/>
            <person name="Neiman D."/>
            <person name="Pearson M."/>
            <person name="Roberts A."/>
            <person name="Saif S."/>
            <person name="Shea T."/>
            <person name="Shenoy N."/>
            <person name="Sisk P."/>
            <person name="Stolte C."/>
            <person name="Sykes S."/>
            <person name="White J."/>
            <person name="Yandava C."/>
            <person name="Burger G."/>
            <person name="Gray M.W."/>
            <person name="Holland P.W.H."/>
            <person name="King N."/>
            <person name="Lang F.B.F."/>
            <person name="Roger A.J."/>
            <person name="Ruiz-Trillo I."/>
            <person name="Haas B."/>
            <person name="Nusbaum C."/>
            <person name="Birren B."/>
        </authorList>
    </citation>
    <scope>NUCLEOTIDE SEQUENCE [LARGE SCALE GENOMIC DNA]</scope>
    <source>
        <strain evidence="3 4">JP610</strain>
    </source>
</reference>
<dbReference type="InterPro" id="IPR019734">
    <property type="entry name" value="TPR_rpt"/>
</dbReference>
<dbReference type="Proteomes" id="UP000054560">
    <property type="component" value="Unassembled WGS sequence"/>
</dbReference>
<evidence type="ECO:0000313" key="4">
    <source>
        <dbReference type="Proteomes" id="UP000054560"/>
    </source>
</evidence>
<dbReference type="GeneID" id="25902138"/>
<dbReference type="RefSeq" id="XP_014160127.1">
    <property type="nucleotide sequence ID" value="XM_014304652.1"/>
</dbReference>
<dbReference type="SMART" id="SM00028">
    <property type="entry name" value="TPR"/>
    <property type="match status" value="3"/>
</dbReference>
<dbReference type="SUPFAM" id="SSF48452">
    <property type="entry name" value="TPR-like"/>
    <property type="match status" value="1"/>
</dbReference>
<keyword evidence="4" id="KW-1185">Reference proteome</keyword>
<feature type="region of interest" description="Disordered" evidence="2">
    <location>
        <begin position="1"/>
        <end position="20"/>
    </location>
</feature>
<sequence length="172" mass="19251">MLFRPTDDEKMTARPLSKEENEIMPQELAAIKLAEEGKLEEAYAALTQVLVKVPTYASAHNNRAQVLRLLKKDDEALEDLTKAIELSEGKGKVAENAYFQRAALYKFRRDEDKARDDFQKAADLGNIQAKEELVALNPYARMCNQMLAEVMNDLGSLEESKKASAPSSAETK</sequence>
<evidence type="ECO:0000256" key="1">
    <source>
        <dbReference type="ARBA" id="ARBA00006995"/>
    </source>
</evidence>
<dbReference type="Pfam" id="PF13181">
    <property type="entry name" value="TPR_8"/>
    <property type="match status" value="1"/>
</dbReference>
<gene>
    <name evidence="3" type="ORF">SARC_01634</name>
</gene>
<dbReference type="GO" id="GO:0006570">
    <property type="term" value="P:tyrosine metabolic process"/>
    <property type="evidence" value="ECO:0007669"/>
    <property type="project" value="TreeGrafter"/>
</dbReference>
<accession>A0A0L0GB49</accession>
<dbReference type="OrthoDB" id="539634at2759"/>
<protein>
    <submittedName>
        <fullName evidence="3">Uncharacterized protein</fullName>
    </submittedName>
</protein>
<dbReference type="InterPro" id="IPR011990">
    <property type="entry name" value="TPR-like_helical_dom_sf"/>
</dbReference>
<dbReference type="AlphaFoldDB" id="A0A0L0GB49"/>